<dbReference type="RefSeq" id="WP_194707989.1">
    <property type="nucleotide sequence ID" value="NZ_JADKPN010000011.1"/>
</dbReference>
<reference evidence="3" key="1">
    <citation type="submission" date="2020-11" db="EMBL/GenBank/DDBJ databases">
        <title>Nocardioides sp. nov., isolated from Soil of Cynanchum wilfordii Hemsley rhizosphere.</title>
        <authorList>
            <person name="Lee J.-S."/>
            <person name="Suh M.K."/>
            <person name="Kim J.-S."/>
        </authorList>
    </citation>
    <scope>NUCLEOTIDE SEQUENCE</scope>
    <source>
        <strain evidence="3">KCTC 19275</strain>
    </source>
</reference>
<name>A0A930YLN6_9ACTN</name>
<keyword evidence="4" id="KW-1185">Reference proteome</keyword>
<organism evidence="3 4">
    <name type="scientific">Nocardioides islandensis</name>
    <dbReference type="NCBI Taxonomy" id="433663"/>
    <lineage>
        <taxon>Bacteria</taxon>
        <taxon>Bacillati</taxon>
        <taxon>Actinomycetota</taxon>
        <taxon>Actinomycetes</taxon>
        <taxon>Propionibacteriales</taxon>
        <taxon>Nocardioidaceae</taxon>
        <taxon>Nocardioides</taxon>
    </lineage>
</organism>
<protein>
    <submittedName>
        <fullName evidence="3">DUF616 domain-containing protein</fullName>
    </submittedName>
</protein>
<gene>
    <name evidence="3" type="ORF">ISU07_16855</name>
</gene>
<dbReference type="InterPro" id="IPR048354">
    <property type="entry name" value="TOD1_MUCI70_glycTrfase_dom"/>
</dbReference>
<comment type="caution">
    <text evidence="3">The sequence shown here is derived from an EMBL/GenBank/DDBJ whole genome shotgun (WGS) entry which is preliminary data.</text>
</comment>
<evidence type="ECO:0000259" key="2">
    <source>
        <dbReference type="Pfam" id="PF04765"/>
    </source>
</evidence>
<dbReference type="Proteomes" id="UP000640489">
    <property type="component" value="Unassembled WGS sequence"/>
</dbReference>
<dbReference type="EMBL" id="JADKPN010000011">
    <property type="protein sequence ID" value="MBF4764805.1"/>
    <property type="molecule type" value="Genomic_DNA"/>
</dbReference>
<evidence type="ECO:0000313" key="3">
    <source>
        <dbReference type="EMBL" id="MBF4764805.1"/>
    </source>
</evidence>
<feature type="domain" description="TOD1/MUCI70 glycosyltransferase-like" evidence="2">
    <location>
        <begin position="71"/>
        <end position="220"/>
    </location>
</feature>
<dbReference type="AlphaFoldDB" id="A0A930YLN6"/>
<dbReference type="Pfam" id="PF04765">
    <property type="entry name" value="TOD1_MUCI70"/>
    <property type="match status" value="1"/>
</dbReference>
<sequence>MSQGGQPGDGQVTGQVAGRHSASPAGRHASRLVVYTSVLGPGRALPEVPVARESAADFLCFTDDPGLRSDTWEVVLVRPRLPGDAVRSERYLKIVGHPALAGYDRTLWVDPGLELLAAPETFVGEWLADAHVAAPLHTFYPSVLAEAQACIDLGKDDHLRVFEQLAHYVQTAAAALDANPHWTALLARRRTQTTETAMALWWEHVLRYSRRDQLSFNVAMTEAGVWVASVPLANLSSELHRWPLGPQIRSGAPEDQASDGARRVRAEIEQVLADLDDPDAWIYELEARLAAATAKVRELRGRRRTGA</sequence>
<feature type="region of interest" description="Disordered" evidence="1">
    <location>
        <begin position="1"/>
        <end position="25"/>
    </location>
</feature>
<evidence type="ECO:0000313" key="4">
    <source>
        <dbReference type="Proteomes" id="UP000640489"/>
    </source>
</evidence>
<proteinExistence type="predicted"/>
<accession>A0A930YLN6</accession>
<evidence type="ECO:0000256" key="1">
    <source>
        <dbReference type="SAM" id="MobiDB-lite"/>
    </source>
</evidence>